<proteinExistence type="predicted"/>
<dbReference type="GO" id="GO:0006493">
    <property type="term" value="P:protein O-linked glycosylation"/>
    <property type="evidence" value="ECO:0007669"/>
    <property type="project" value="InterPro"/>
</dbReference>
<feature type="non-terminal residue" evidence="1">
    <location>
        <position position="158"/>
    </location>
</feature>
<dbReference type="PROSITE" id="PS50005">
    <property type="entry name" value="TPR"/>
    <property type="match status" value="3"/>
</dbReference>
<name>A0A383BFL8_9ZZZZ</name>
<gene>
    <name evidence="1" type="ORF">METZ01_LOCUS471059</name>
</gene>
<accession>A0A383BFL8</accession>
<dbReference type="AlphaFoldDB" id="A0A383BFL8"/>
<dbReference type="PROSITE" id="PS50293">
    <property type="entry name" value="TPR_REGION"/>
    <property type="match status" value="1"/>
</dbReference>
<protein>
    <submittedName>
        <fullName evidence="1">Uncharacterized protein</fullName>
    </submittedName>
</protein>
<dbReference type="Pfam" id="PF13181">
    <property type="entry name" value="TPR_8"/>
    <property type="match status" value="1"/>
</dbReference>
<organism evidence="1">
    <name type="scientific">marine metagenome</name>
    <dbReference type="NCBI Taxonomy" id="408172"/>
    <lineage>
        <taxon>unclassified sequences</taxon>
        <taxon>metagenomes</taxon>
        <taxon>ecological metagenomes</taxon>
    </lineage>
</organism>
<feature type="non-terminal residue" evidence="1">
    <location>
        <position position="1"/>
    </location>
</feature>
<dbReference type="GO" id="GO:0097363">
    <property type="term" value="F:protein O-acetylglucosaminyltransferase activity"/>
    <property type="evidence" value="ECO:0007669"/>
    <property type="project" value="TreeGrafter"/>
</dbReference>
<dbReference type="InterPro" id="IPR019734">
    <property type="entry name" value="TPR_rpt"/>
</dbReference>
<dbReference type="EMBL" id="UINC01199667">
    <property type="protein sequence ID" value="SVE18205.1"/>
    <property type="molecule type" value="Genomic_DNA"/>
</dbReference>
<dbReference type="Gene3D" id="1.25.40.10">
    <property type="entry name" value="Tetratricopeptide repeat domain"/>
    <property type="match status" value="2"/>
</dbReference>
<dbReference type="InterPro" id="IPR037919">
    <property type="entry name" value="OGT"/>
</dbReference>
<dbReference type="PANTHER" id="PTHR44366">
    <property type="entry name" value="UDP-N-ACETYLGLUCOSAMINE--PEPTIDE N-ACETYLGLUCOSAMINYLTRANSFERASE 110 KDA SUBUNIT"/>
    <property type="match status" value="1"/>
</dbReference>
<dbReference type="PANTHER" id="PTHR44366:SF1">
    <property type="entry name" value="UDP-N-ACETYLGLUCOSAMINE--PEPTIDE N-ACETYLGLUCOSAMINYLTRANSFERASE 110 KDA SUBUNIT"/>
    <property type="match status" value="1"/>
</dbReference>
<dbReference type="Pfam" id="PF13414">
    <property type="entry name" value="TPR_11"/>
    <property type="match status" value="1"/>
</dbReference>
<dbReference type="InterPro" id="IPR011990">
    <property type="entry name" value="TPR-like_helical_dom_sf"/>
</dbReference>
<sequence>VNNPKGNENKQLSLSKEQVDSVIALYSSGKMEEAIITIKALNEDFPNVPLLFNILGACYKTLGQLEASIKMFERAVAIKPDYAEAHFNLAVILRELGQLDAAVKSYEKAIAIKPDYAEAHNNFGILLNMLGQLVAAMRCYEKALAIKPDYAEAHNNLG</sequence>
<evidence type="ECO:0000313" key="1">
    <source>
        <dbReference type="EMBL" id="SVE18205.1"/>
    </source>
</evidence>
<dbReference type="SUPFAM" id="SSF48452">
    <property type="entry name" value="TPR-like"/>
    <property type="match status" value="1"/>
</dbReference>
<reference evidence="1" key="1">
    <citation type="submission" date="2018-05" db="EMBL/GenBank/DDBJ databases">
        <authorList>
            <person name="Lanie J.A."/>
            <person name="Ng W.-L."/>
            <person name="Kazmierczak K.M."/>
            <person name="Andrzejewski T.M."/>
            <person name="Davidsen T.M."/>
            <person name="Wayne K.J."/>
            <person name="Tettelin H."/>
            <person name="Glass J.I."/>
            <person name="Rusch D."/>
            <person name="Podicherti R."/>
            <person name="Tsui H.-C.T."/>
            <person name="Winkler M.E."/>
        </authorList>
    </citation>
    <scope>NUCLEOTIDE SEQUENCE</scope>
</reference>
<dbReference type="SMART" id="SM00028">
    <property type="entry name" value="TPR"/>
    <property type="match status" value="3"/>
</dbReference>